<comment type="caution">
    <text evidence="2">The sequence shown here is derived from an EMBL/GenBank/DDBJ whole genome shotgun (WGS) entry which is preliminary data.</text>
</comment>
<dbReference type="Gene3D" id="3.40.1580.10">
    <property type="entry name" value="SMI1/KNR4-like"/>
    <property type="match status" value="1"/>
</dbReference>
<accession>A0A9W6MFD1</accession>
<feature type="domain" description="Knr4/Smi1-like" evidence="1">
    <location>
        <begin position="36"/>
        <end position="184"/>
    </location>
</feature>
<proteinExistence type="predicted"/>
<dbReference type="InterPro" id="IPR037883">
    <property type="entry name" value="Knr4/Smi1-like_sf"/>
</dbReference>
<dbReference type="SUPFAM" id="SSF160631">
    <property type="entry name" value="SMI1/KNR4-like"/>
    <property type="match status" value="1"/>
</dbReference>
<gene>
    <name evidence="2" type="ORF">GCM10017600_54050</name>
</gene>
<evidence type="ECO:0000259" key="1">
    <source>
        <dbReference type="SMART" id="SM00860"/>
    </source>
</evidence>
<dbReference type="Proteomes" id="UP001143474">
    <property type="component" value="Unassembled WGS sequence"/>
</dbReference>
<dbReference type="SMART" id="SM00860">
    <property type="entry name" value="SMI1_KNR4"/>
    <property type="match status" value="1"/>
</dbReference>
<dbReference type="Pfam" id="PF09346">
    <property type="entry name" value="SMI1_KNR4"/>
    <property type="match status" value="1"/>
</dbReference>
<dbReference type="RefSeq" id="WP_344929919.1">
    <property type="nucleotide sequence ID" value="NZ_BAAAVD010000053.1"/>
</dbReference>
<dbReference type="AlphaFoldDB" id="A0A9W6MFD1"/>
<protein>
    <recommendedName>
        <fullName evidence="1">Knr4/Smi1-like domain-containing protein</fullName>
    </recommendedName>
</protein>
<evidence type="ECO:0000313" key="3">
    <source>
        <dbReference type="Proteomes" id="UP001143474"/>
    </source>
</evidence>
<keyword evidence="3" id="KW-1185">Reference proteome</keyword>
<name>A0A9W6MFD1_9ACTN</name>
<reference evidence="2" key="2">
    <citation type="submission" date="2023-01" db="EMBL/GenBank/DDBJ databases">
        <authorList>
            <person name="Sun Q."/>
            <person name="Evtushenko L."/>
        </authorList>
    </citation>
    <scope>NUCLEOTIDE SEQUENCE</scope>
    <source>
        <strain evidence="2">VKM Ac-2007</strain>
    </source>
</reference>
<reference evidence="2" key="1">
    <citation type="journal article" date="2014" name="Int. J. Syst. Evol. Microbiol.">
        <title>Complete genome sequence of Corynebacterium casei LMG S-19264T (=DSM 44701T), isolated from a smear-ripened cheese.</title>
        <authorList>
            <consortium name="US DOE Joint Genome Institute (JGI-PGF)"/>
            <person name="Walter F."/>
            <person name="Albersmeier A."/>
            <person name="Kalinowski J."/>
            <person name="Ruckert C."/>
        </authorList>
    </citation>
    <scope>NUCLEOTIDE SEQUENCE</scope>
    <source>
        <strain evidence="2">VKM Ac-2007</strain>
    </source>
</reference>
<dbReference type="EMBL" id="BSEV01000014">
    <property type="protein sequence ID" value="GLK11997.1"/>
    <property type="molecule type" value="Genomic_DNA"/>
</dbReference>
<organism evidence="2 3">
    <name type="scientific">Streptosporangium carneum</name>
    <dbReference type="NCBI Taxonomy" id="47481"/>
    <lineage>
        <taxon>Bacteria</taxon>
        <taxon>Bacillati</taxon>
        <taxon>Actinomycetota</taxon>
        <taxon>Actinomycetes</taxon>
        <taxon>Streptosporangiales</taxon>
        <taxon>Streptosporangiaceae</taxon>
        <taxon>Streptosporangium</taxon>
    </lineage>
</organism>
<evidence type="ECO:0000313" key="2">
    <source>
        <dbReference type="EMBL" id="GLK11997.1"/>
    </source>
</evidence>
<dbReference type="InterPro" id="IPR018958">
    <property type="entry name" value="Knr4/Smi1-like_dom"/>
</dbReference>
<sequence length="191" mass="21761">MNPPGASRHPWADRLRAAYAGPYMSTDEPDWLGMAPVDEAEIRRQEQRLGRLLPPSYREFLLVSNGWDQQSFTSLHLLPIADVGWTRDVAPHLAHRWGAPLDAPAPESPIGYSFDYDAPQDPNDFELVEHIPHTLQISEDVEGHVYLLNPHVITDGGEWEAWYLDTLFESGGIRLRSFWHLMERAFQGGLH</sequence>